<dbReference type="SMART" id="SM00398">
    <property type="entry name" value="HMG"/>
    <property type="match status" value="1"/>
</dbReference>
<feature type="DNA-binding region" description="HMG box" evidence="2">
    <location>
        <begin position="61"/>
        <end position="128"/>
    </location>
</feature>
<dbReference type="SUPFAM" id="SSF47095">
    <property type="entry name" value="HMG-box"/>
    <property type="match status" value="1"/>
</dbReference>
<organism evidence="5 6">
    <name type="scientific">Lichtheimia corymbifera JMRC:FSU:9682</name>
    <dbReference type="NCBI Taxonomy" id="1263082"/>
    <lineage>
        <taxon>Eukaryota</taxon>
        <taxon>Fungi</taxon>
        <taxon>Fungi incertae sedis</taxon>
        <taxon>Mucoromycota</taxon>
        <taxon>Mucoromycotina</taxon>
        <taxon>Mucoromycetes</taxon>
        <taxon>Mucorales</taxon>
        <taxon>Lichtheimiaceae</taxon>
        <taxon>Lichtheimia</taxon>
    </lineage>
</organism>
<protein>
    <recommendedName>
        <fullName evidence="4">HMG box domain-containing protein</fullName>
    </recommendedName>
</protein>
<evidence type="ECO:0000313" key="5">
    <source>
        <dbReference type="EMBL" id="CDH59742.1"/>
    </source>
</evidence>
<dbReference type="InterPro" id="IPR050342">
    <property type="entry name" value="HMGB"/>
</dbReference>
<dbReference type="Gene3D" id="1.10.30.10">
    <property type="entry name" value="High mobility group box domain"/>
    <property type="match status" value="1"/>
</dbReference>
<feature type="compositionally biased region" description="Basic and acidic residues" evidence="3">
    <location>
        <begin position="103"/>
        <end position="140"/>
    </location>
</feature>
<keyword evidence="2" id="KW-0539">Nucleus</keyword>
<gene>
    <name evidence="5" type="ORF">LCOR_10548.1</name>
</gene>
<dbReference type="PANTHER" id="PTHR48112">
    <property type="entry name" value="HIGH MOBILITY GROUP PROTEIN DSP1"/>
    <property type="match status" value="1"/>
</dbReference>
<dbReference type="Proteomes" id="UP000027586">
    <property type="component" value="Unassembled WGS sequence"/>
</dbReference>
<dbReference type="PROSITE" id="PS50118">
    <property type="entry name" value="HMG_BOX_2"/>
    <property type="match status" value="1"/>
</dbReference>
<dbReference type="Pfam" id="PF00505">
    <property type="entry name" value="HMG_box"/>
    <property type="match status" value="1"/>
</dbReference>
<dbReference type="STRING" id="1263082.A0A068SD32"/>
<dbReference type="GO" id="GO:0003677">
    <property type="term" value="F:DNA binding"/>
    <property type="evidence" value="ECO:0007669"/>
    <property type="project" value="UniProtKB-UniRule"/>
</dbReference>
<comment type="caution">
    <text evidence="5">The sequence shown here is derived from an EMBL/GenBank/DDBJ whole genome shotgun (WGS) entry which is preliminary data.</text>
</comment>
<feature type="region of interest" description="Disordered" evidence="3">
    <location>
        <begin position="29"/>
        <end position="67"/>
    </location>
</feature>
<name>A0A068SD32_9FUNG</name>
<dbReference type="InterPro" id="IPR036910">
    <property type="entry name" value="HMG_box_dom_sf"/>
</dbReference>
<feature type="region of interest" description="Disordered" evidence="3">
    <location>
        <begin position="99"/>
        <end position="241"/>
    </location>
</feature>
<dbReference type="PANTHER" id="PTHR48112:SF22">
    <property type="entry name" value="MITOCHONDRIAL TRANSCRIPTION FACTOR A, ISOFORM B"/>
    <property type="match status" value="1"/>
</dbReference>
<dbReference type="AlphaFoldDB" id="A0A068SD32"/>
<evidence type="ECO:0000256" key="1">
    <source>
        <dbReference type="ARBA" id="ARBA00023125"/>
    </source>
</evidence>
<feature type="compositionally biased region" description="Low complexity" evidence="3">
    <location>
        <begin position="151"/>
        <end position="160"/>
    </location>
</feature>
<accession>A0A068SD32</accession>
<keyword evidence="1 2" id="KW-0238">DNA-binding</keyword>
<reference evidence="5" key="1">
    <citation type="submission" date="2013-08" db="EMBL/GenBank/DDBJ databases">
        <title>Gene expansion shapes genome architecture in the human pathogen Lichtheimia corymbifera: an evolutionary genomics analysis in the ancient terrestrial Mucorales (Mucoromycotina).</title>
        <authorList>
            <person name="Schwartze V.U."/>
            <person name="Winter S."/>
            <person name="Shelest E."/>
            <person name="Marcet-Houben M."/>
            <person name="Horn F."/>
            <person name="Wehner S."/>
            <person name="Hoffmann K."/>
            <person name="Riege K."/>
            <person name="Sammeth M."/>
            <person name="Nowrousian M."/>
            <person name="Valiante V."/>
            <person name="Linde J."/>
            <person name="Jacobsen I.D."/>
            <person name="Marz M."/>
            <person name="Brakhage A.A."/>
            <person name="Gabaldon T."/>
            <person name="Bocker S."/>
            <person name="Voigt K."/>
        </authorList>
    </citation>
    <scope>NUCLEOTIDE SEQUENCE [LARGE SCALE GENOMIC DNA]</scope>
    <source>
        <strain evidence="5">FSU 9682</strain>
    </source>
</reference>
<dbReference type="GO" id="GO:0005634">
    <property type="term" value="C:nucleus"/>
    <property type="evidence" value="ECO:0007669"/>
    <property type="project" value="UniProtKB-UniRule"/>
</dbReference>
<feature type="compositionally biased region" description="Basic and acidic residues" evidence="3">
    <location>
        <begin position="195"/>
        <end position="219"/>
    </location>
</feature>
<evidence type="ECO:0000256" key="3">
    <source>
        <dbReference type="SAM" id="MobiDB-lite"/>
    </source>
</evidence>
<dbReference type="PRINTS" id="PR00886">
    <property type="entry name" value="HIGHMOBLTY12"/>
</dbReference>
<evidence type="ECO:0000256" key="2">
    <source>
        <dbReference type="PROSITE-ProRule" id="PRU00267"/>
    </source>
</evidence>
<feature type="domain" description="HMG box" evidence="4">
    <location>
        <begin position="61"/>
        <end position="128"/>
    </location>
</feature>
<sequence length="241" mass="27301">MSTHSKLAKAYRTLARDFEAVADLLDATKTDTIESSNEVTEKDDKIEKKKNKRKTRDPNMPKQPKSAYILFSMDKREEVKKEMGGNVREVMSELARRWQALSDDEKQPYVARAAEEKDKHEKEMEEYRSKKATDEGKEEPALTTNTKHGISPSSDSDSPSPAEPAKANKTEHKTKPKKHDSDIVSHEKTKKSIKKKDAAINKKDKPTEKPKQGIKKKEPSSSTPNKQPKKKAKKDKSSKLA</sequence>
<proteinExistence type="predicted"/>
<feature type="compositionally biased region" description="Basic and acidic residues" evidence="3">
    <location>
        <begin position="166"/>
        <end position="187"/>
    </location>
</feature>
<dbReference type="InterPro" id="IPR009071">
    <property type="entry name" value="HMG_box_dom"/>
</dbReference>
<evidence type="ECO:0000313" key="6">
    <source>
        <dbReference type="Proteomes" id="UP000027586"/>
    </source>
</evidence>
<dbReference type="EMBL" id="CBTN010000074">
    <property type="protein sequence ID" value="CDH59742.1"/>
    <property type="molecule type" value="Genomic_DNA"/>
</dbReference>
<dbReference type="OrthoDB" id="1919336at2759"/>
<evidence type="ECO:0000259" key="4">
    <source>
        <dbReference type="PROSITE" id="PS50118"/>
    </source>
</evidence>
<dbReference type="VEuPathDB" id="FungiDB:LCOR_10548.1"/>
<dbReference type="CDD" id="cd00084">
    <property type="entry name" value="HMG-box_SF"/>
    <property type="match status" value="1"/>
</dbReference>
<keyword evidence="6" id="KW-1185">Reference proteome</keyword>